<evidence type="ECO:0000256" key="6">
    <source>
        <dbReference type="RuleBase" id="RU362125"/>
    </source>
</evidence>
<reference evidence="12" key="1">
    <citation type="journal article" date="2019" name="Int. J. Syst. Evol. Microbiol.">
        <title>The Global Catalogue of Microorganisms (GCM) 10K type strain sequencing project: providing services to taxonomists for standard genome sequencing and annotation.</title>
        <authorList>
            <consortium name="The Broad Institute Genomics Platform"/>
            <consortium name="The Broad Institute Genome Sequencing Center for Infectious Disease"/>
            <person name="Wu L."/>
            <person name="Ma J."/>
        </authorList>
    </citation>
    <scope>NUCLEOTIDE SEQUENCE [LARGE SCALE GENOMIC DNA]</scope>
    <source>
        <strain evidence="12">KCTC 42087</strain>
    </source>
</reference>
<dbReference type="InterPro" id="IPR009100">
    <property type="entry name" value="AcylCoA_DH/oxidase_NM_dom_sf"/>
</dbReference>
<dbReference type="Gene3D" id="1.10.540.10">
    <property type="entry name" value="Acyl-CoA dehydrogenase/oxidase, N-terminal domain"/>
    <property type="match status" value="1"/>
</dbReference>
<keyword evidence="12" id="KW-1185">Reference proteome</keyword>
<dbReference type="Gene3D" id="2.40.110.10">
    <property type="entry name" value="Butyryl-CoA Dehydrogenase, subunit A, domain 2"/>
    <property type="match status" value="1"/>
</dbReference>
<sequence>MNWDDTPEEAAFREEVRAFVQENFPPSYRPDPEGEQSLEPEDVRGYNWAEDRASDDPDRRDGARAWARALAGRGWITPHWPAEYGGAGLSAKEEFILQEELMRARVPTVNGIGAFLLGPTLLVHGTEEQKARHLPGIARGETTWAQGFSEPGSGSDLASIRTRAVRDGDDYVVDGQKVWTSLGQYADWLFVLVRTDPGAEPKHRGITFLLVDTAAPGVTVRPITDLRGAAPFCEIFFEGVRVPVADRVGEENRGWYVAMSALGFERAGIGATIKYEQALHDLVGYLRSAEGRGFARADRDAYRKEIARRHTEIRVLYNLARYTVSKQAAGEEPGFEASVNQLFGAELHQRLARTGARAFGRAGALWDRGNVVPGGDPPDPPNGSAAYQGGSPLNAAFTHMRRDSIAATFLGGTSEIQRNVIATRGLNLPR</sequence>
<evidence type="ECO:0000259" key="9">
    <source>
        <dbReference type="Pfam" id="PF02770"/>
    </source>
</evidence>
<dbReference type="InterPro" id="IPR006091">
    <property type="entry name" value="Acyl-CoA_Oxase/DH_mid-dom"/>
</dbReference>
<dbReference type="Pfam" id="PF00441">
    <property type="entry name" value="Acyl-CoA_dh_1"/>
    <property type="match status" value="1"/>
</dbReference>
<gene>
    <name evidence="11" type="ORF">ACFPZN_39110</name>
</gene>
<evidence type="ECO:0000259" key="10">
    <source>
        <dbReference type="Pfam" id="PF02771"/>
    </source>
</evidence>
<dbReference type="InterPro" id="IPR009075">
    <property type="entry name" value="AcylCo_DH/oxidase_C"/>
</dbReference>
<evidence type="ECO:0000256" key="3">
    <source>
        <dbReference type="ARBA" id="ARBA00022630"/>
    </source>
</evidence>
<comment type="caution">
    <text evidence="11">The sequence shown here is derived from an EMBL/GenBank/DDBJ whole genome shotgun (WGS) entry which is preliminary data.</text>
</comment>
<dbReference type="InterPro" id="IPR036250">
    <property type="entry name" value="AcylCo_DH-like_C"/>
</dbReference>
<evidence type="ECO:0000259" key="8">
    <source>
        <dbReference type="Pfam" id="PF00441"/>
    </source>
</evidence>
<dbReference type="SUPFAM" id="SSF56645">
    <property type="entry name" value="Acyl-CoA dehydrogenase NM domain-like"/>
    <property type="match status" value="1"/>
</dbReference>
<dbReference type="InterPro" id="IPR037069">
    <property type="entry name" value="AcylCoA_DH/ox_N_sf"/>
</dbReference>
<feature type="region of interest" description="Disordered" evidence="7">
    <location>
        <begin position="369"/>
        <end position="390"/>
    </location>
</feature>
<keyword evidence="4 6" id="KW-0274">FAD</keyword>
<keyword evidence="3 6" id="KW-0285">Flavoprotein</keyword>
<dbReference type="InterPro" id="IPR052161">
    <property type="entry name" value="Mycobact_Acyl-CoA_DH"/>
</dbReference>
<dbReference type="SUPFAM" id="SSF47203">
    <property type="entry name" value="Acyl-CoA dehydrogenase C-terminal domain-like"/>
    <property type="match status" value="1"/>
</dbReference>
<name>A0ABW1A945_9ACTN</name>
<feature type="domain" description="Acyl-CoA oxidase/dehydrogenase middle" evidence="9">
    <location>
        <begin position="145"/>
        <end position="240"/>
    </location>
</feature>
<evidence type="ECO:0000256" key="4">
    <source>
        <dbReference type="ARBA" id="ARBA00022827"/>
    </source>
</evidence>
<dbReference type="Gene3D" id="1.20.140.10">
    <property type="entry name" value="Butyryl-CoA Dehydrogenase, subunit A, domain 3"/>
    <property type="match status" value="1"/>
</dbReference>
<dbReference type="PANTHER" id="PTHR43292">
    <property type="entry name" value="ACYL-COA DEHYDROGENASE"/>
    <property type="match status" value="1"/>
</dbReference>
<comment type="similarity">
    <text evidence="2 6">Belongs to the acyl-CoA dehydrogenase family.</text>
</comment>
<keyword evidence="5 6" id="KW-0560">Oxidoreductase</keyword>
<evidence type="ECO:0000256" key="7">
    <source>
        <dbReference type="SAM" id="MobiDB-lite"/>
    </source>
</evidence>
<dbReference type="Proteomes" id="UP001596074">
    <property type="component" value="Unassembled WGS sequence"/>
</dbReference>
<comment type="cofactor">
    <cofactor evidence="1 6">
        <name>FAD</name>
        <dbReference type="ChEBI" id="CHEBI:57692"/>
    </cofactor>
</comment>
<proteinExistence type="inferred from homology"/>
<dbReference type="InterPro" id="IPR046373">
    <property type="entry name" value="Acyl-CoA_Oxase/DH_mid-dom_sf"/>
</dbReference>
<protein>
    <submittedName>
        <fullName evidence="11">Acyl-CoA dehydrogenase family protein</fullName>
    </submittedName>
</protein>
<organism evidence="11 12">
    <name type="scientific">Actinomadura rugatobispora</name>
    <dbReference type="NCBI Taxonomy" id="1994"/>
    <lineage>
        <taxon>Bacteria</taxon>
        <taxon>Bacillati</taxon>
        <taxon>Actinomycetota</taxon>
        <taxon>Actinomycetes</taxon>
        <taxon>Streptosporangiales</taxon>
        <taxon>Thermomonosporaceae</taxon>
        <taxon>Actinomadura</taxon>
    </lineage>
</organism>
<evidence type="ECO:0000313" key="11">
    <source>
        <dbReference type="EMBL" id="MFC5751661.1"/>
    </source>
</evidence>
<feature type="domain" description="Acyl-CoA dehydrogenase/oxidase N-terminal" evidence="10">
    <location>
        <begin position="63"/>
        <end position="141"/>
    </location>
</feature>
<dbReference type="Pfam" id="PF02771">
    <property type="entry name" value="Acyl-CoA_dh_N"/>
    <property type="match status" value="1"/>
</dbReference>
<feature type="domain" description="Acyl-CoA dehydrogenase/oxidase C-terminal" evidence="8">
    <location>
        <begin position="252"/>
        <end position="424"/>
    </location>
</feature>
<evidence type="ECO:0000256" key="1">
    <source>
        <dbReference type="ARBA" id="ARBA00001974"/>
    </source>
</evidence>
<feature type="compositionally biased region" description="Basic and acidic residues" evidence="7">
    <location>
        <begin position="41"/>
        <end position="60"/>
    </location>
</feature>
<dbReference type="InterPro" id="IPR013786">
    <property type="entry name" value="AcylCoA_DH/ox_N"/>
</dbReference>
<evidence type="ECO:0000256" key="5">
    <source>
        <dbReference type="ARBA" id="ARBA00023002"/>
    </source>
</evidence>
<accession>A0ABW1A945</accession>
<feature type="region of interest" description="Disordered" evidence="7">
    <location>
        <begin position="22"/>
        <end position="60"/>
    </location>
</feature>
<evidence type="ECO:0000313" key="12">
    <source>
        <dbReference type="Proteomes" id="UP001596074"/>
    </source>
</evidence>
<dbReference type="EMBL" id="JBHSON010000073">
    <property type="protein sequence ID" value="MFC5751661.1"/>
    <property type="molecule type" value="Genomic_DNA"/>
</dbReference>
<evidence type="ECO:0000256" key="2">
    <source>
        <dbReference type="ARBA" id="ARBA00009347"/>
    </source>
</evidence>
<dbReference type="PANTHER" id="PTHR43292:SF3">
    <property type="entry name" value="ACYL-COA DEHYDROGENASE FADE29"/>
    <property type="match status" value="1"/>
</dbReference>
<dbReference type="Pfam" id="PF02770">
    <property type="entry name" value="Acyl-CoA_dh_M"/>
    <property type="match status" value="1"/>
</dbReference>
<dbReference type="RefSeq" id="WP_378287598.1">
    <property type="nucleotide sequence ID" value="NZ_JBHSON010000073.1"/>
</dbReference>